<evidence type="ECO:0000256" key="15">
    <source>
        <dbReference type="RuleBase" id="RU364045"/>
    </source>
</evidence>
<evidence type="ECO:0000256" key="9">
    <source>
        <dbReference type="ARBA" id="ARBA00022822"/>
    </source>
</evidence>
<evidence type="ECO:0000256" key="1">
    <source>
        <dbReference type="ARBA" id="ARBA00001946"/>
    </source>
</evidence>
<evidence type="ECO:0000256" key="6">
    <source>
        <dbReference type="ARBA" id="ARBA00020653"/>
    </source>
</evidence>
<sequence>MRKSKTIIADTITPVAAYLRLKSKQSFILESMGNQDQKSRYSIIALDPVHDFKAMGHEVTLDGKAYQSQDPLLDLQKLVVKTDKVIPGLPFQGGAIGYVGFDTLSLYEDFGPQPKDDLGMPDMHLFLYETFLVFDQAEQKVTIVADDVYSGRSDLDAVIAKIEKVLSQPVAAEHVAPKLSPIEPKSNLTLKQFEDMVHRAQDLINAGDMFQIVPSQRFSFDFEENPFDFYRELRRTNPSSYMYYLDFGPYQIIGASPESLVAVRENEVMTNPIAGTRKRSLDPVKDQEMVDELAHDEKELAEHRMLVDLGRNDLGRIAEYGSVKVTRLLEIEKYRYVMHLVSEVRGQLKPGTAAIEALKATLPAGTVSGAPKVRAIKRLYELEPVKRGVYAGAIGYLSQDNQLDFAIAIRTMVVKDGKGYVQAGAGIVHDSIAKNEYQETKNKARALLAVGGGKA</sequence>
<keyword evidence="11 15" id="KW-0057">Aromatic amino acid biosynthesis</keyword>
<dbReference type="GO" id="GO:0046820">
    <property type="term" value="F:4-amino-4-deoxychorismate synthase activity"/>
    <property type="evidence" value="ECO:0007669"/>
    <property type="project" value="UniProtKB-EC"/>
</dbReference>
<reference evidence="18 19" key="1">
    <citation type="submission" date="2024-01" db="EMBL/GenBank/DDBJ databases">
        <authorList>
            <person name="Botero Cardona J."/>
        </authorList>
    </citation>
    <scope>NUCLEOTIDE SEQUENCE [LARGE SCALE GENOMIC DNA]</scope>
    <source>
        <strain evidence="18 19">LMG 33000</strain>
    </source>
</reference>
<dbReference type="InterPro" id="IPR005801">
    <property type="entry name" value="ADC_synthase"/>
</dbReference>
<dbReference type="InterPro" id="IPR019999">
    <property type="entry name" value="Anth_synth_I-like"/>
</dbReference>
<organism evidence="18 19">
    <name type="scientific">Eupransor demetentiae</name>
    <dbReference type="NCBI Taxonomy" id="3109584"/>
    <lineage>
        <taxon>Bacteria</taxon>
        <taxon>Bacillati</taxon>
        <taxon>Bacillota</taxon>
        <taxon>Bacilli</taxon>
        <taxon>Lactobacillales</taxon>
        <taxon>Lactobacillaceae</taxon>
        <taxon>Eupransor</taxon>
    </lineage>
</organism>
<comment type="function">
    <text evidence="13 15">Part of a heterotetrameric complex that catalyzes the two-step biosynthesis of anthranilate, an intermediate in the biosynthesis of L-tryptophan. In the first step, the glutamine-binding beta subunit (TrpG) of anthranilate synthase (AS) provides the glutamine amidotransferase activity which generates ammonia as a substrate that, along with chorismate, is used in the second step, catalyzed by the large alpha subunit of AS (TrpE) to produce anthranilate. In the absence of TrpG, TrpE can synthesize anthranilate directly from chorismate and high concentrations of ammonia.</text>
</comment>
<dbReference type="SUPFAM" id="SSF56322">
    <property type="entry name" value="ADC synthase"/>
    <property type="match status" value="1"/>
</dbReference>
<dbReference type="PANTHER" id="PTHR11236:SF48">
    <property type="entry name" value="ISOCHORISMATE SYNTHASE MENF"/>
    <property type="match status" value="1"/>
</dbReference>
<protein>
    <recommendedName>
        <fullName evidence="6 15">Anthranilate synthase component 1</fullName>
        <ecNumber evidence="5 15">4.1.3.27</ecNumber>
    </recommendedName>
</protein>
<evidence type="ECO:0000256" key="7">
    <source>
        <dbReference type="ARBA" id="ARBA00022605"/>
    </source>
</evidence>
<dbReference type="GO" id="GO:0004049">
    <property type="term" value="F:anthranilate synthase activity"/>
    <property type="evidence" value="ECO:0007669"/>
    <property type="project" value="UniProtKB-EC"/>
</dbReference>
<dbReference type="Proteomes" id="UP001314241">
    <property type="component" value="Unassembled WGS sequence"/>
</dbReference>
<evidence type="ECO:0000256" key="3">
    <source>
        <dbReference type="ARBA" id="ARBA00009562"/>
    </source>
</evidence>
<keyword evidence="12 15" id="KW-0456">Lyase</keyword>
<evidence type="ECO:0000259" key="17">
    <source>
        <dbReference type="Pfam" id="PF04715"/>
    </source>
</evidence>
<dbReference type="InterPro" id="IPR015890">
    <property type="entry name" value="Chorismate_C"/>
</dbReference>
<comment type="pathway">
    <text evidence="2 15">Amino-acid biosynthesis; L-tryptophan biosynthesis; L-tryptophan from chorismate: step 1/5.</text>
</comment>
<proteinExistence type="inferred from homology"/>
<evidence type="ECO:0000259" key="16">
    <source>
        <dbReference type="Pfam" id="PF00425"/>
    </source>
</evidence>
<keyword evidence="9 15" id="KW-0822">Tryptophan biosynthesis</keyword>
<name>A0ABP0ENP1_9LACO</name>
<evidence type="ECO:0000256" key="13">
    <source>
        <dbReference type="ARBA" id="ARBA00025634"/>
    </source>
</evidence>
<keyword evidence="18" id="KW-0808">Transferase</keyword>
<accession>A0ABP0ENP1</accession>
<evidence type="ECO:0000256" key="11">
    <source>
        <dbReference type="ARBA" id="ARBA00023141"/>
    </source>
</evidence>
<evidence type="ECO:0000313" key="19">
    <source>
        <dbReference type="Proteomes" id="UP001314241"/>
    </source>
</evidence>
<dbReference type="InterPro" id="IPR006805">
    <property type="entry name" value="Anth_synth_I_N"/>
</dbReference>
<comment type="catalytic activity">
    <reaction evidence="14 15">
        <text>chorismate + L-glutamine = anthranilate + pyruvate + L-glutamate + H(+)</text>
        <dbReference type="Rhea" id="RHEA:21732"/>
        <dbReference type="ChEBI" id="CHEBI:15361"/>
        <dbReference type="ChEBI" id="CHEBI:15378"/>
        <dbReference type="ChEBI" id="CHEBI:16567"/>
        <dbReference type="ChEBI" id="CHEBI:29748"/>
        <dbReference type="ChEBI" id="CHEBI:29985"/>
        <dbReference type="ChEBI" id="CHEBI:58359"/>
        <dbReference type="EC" id="4.1.3.27"/>
    </reaction>
</comment>
<dbReference type="NCBIfam" id="TIGR00564">
    <property type="entry name" value="trpE_most"/>
    <property type="match status" value="1"/>
</dbReference>
<dbReference type="PRINTS" id="PR00095">
    <property type="entry name" value="ANTSNTHASEI"/>
</dbReference>
<dbReference type="Pfam" id="PF00425">
    <property type="entry name" value="Chorismate_bind"/>
    <property type="match status" value="1"/>
</dbReference>
<comment type="subunit">
    <text evidence="4 15">Heterotetramer consisting of two non-identical subunits: a beta subunit (TrpG) and a large alpha subunit (TrpE).</text>
</comment>
<dbReference type="EC" id="4.1.3.27" evidence="5 15"/>
<evidence type="ECO:0000256" key="10">
    <source>
        <dbReference type="ARBA" id="ARBA00022842"/>
    </source>
</evidence>
<evidence type="ECO:0000256" key="2">
    <source>
        <dbReference type="ARBA" id="ARBA00004873"/>
    </source>
</evidence>
<dbReference type="Gene3D" id="3.60.120.10">
    <property type="entry name" value="Anthranilate synthase"/>
    <property type="match status" value="1"/>
</dbReference>
<dbReference type="Pfam" id="PF04715">
    <property type="entry name" value="Anth_synt_I_N"/>
    <property type="match status" value="1"/>
</dbReference>
<evidence type="ECO:0000256" key="5">
    <source>
        <dbReference type="ARBA" id="ARBA00012266"/>
    </source>
</evidence>
<keyword evidence="19" id="KW-1185">Reference proteome</keyword>
<comment type="caution">
    <text evidence="18">The sequence shown here is derived from an EMBL/GenBank/DDBJ whole genome shotgun (WGS) entry which is preliminary data.</text>
</comment>
<dbReference type="GO" id="GO:0008696">
    <property type="term" value="F:4-amino-4-deoxychorismate lyase activity"/>
    <property type="evidence" value="ECO:0007669"/>
    <property type="project" value="UniProtKB-EC"/>
</dbReference>
<keyword evidence="10 15" id="KW-0460">Magnesium</keyword>
<keyword evidence="8 15" id="KW-0479">Metal-binding</keyword>
<evidence type="ECO:0000256" key="12">
    <source>
        <dbReference type="ARBA" id="ARBA00023239"/>
    </source>
</evidence>
<dbReference type="RefSeq" id="WP_349641431.1">
    <property type="nucleotide sequence ID" value="NZ_CAWVOH010000001.1"/>
</dbReference>
<keyword evidence="7 15" id="KW-0028">Amino-acid biosynthesis</keyword>
<feature type="domain" description="Anthranilate synthase component I N-terminal" evidence="17">
    <location>
        <begin position="10"/>
        <end position="143"/>
    </location>
</feature>
<evidence type="ECO:0000256" key="14">
    <source>
        <dbReference type="ARBA" id="ARBA00047683"/>
    </source>
</evidence>
<gene>
    <name evidence="15" type="primary">trpE</name>
    <name evidence="18" type="ORF">R54876_GBNLAHCA_00443</name>
</gene>
<evidence type="ECO:0000256" key="8">
    <source>
        <dbReference type="ARBA" id="ARBA00022723"/>
    </source>
</evidence>
<dbReference type="InterPro" id="IPR005256">
    <property type="entry name" value="Anth_synth_I_PabB"/>
</dbReference>
<dbReference type="PANTHER" id="PTHR11236">
    <property type="entry name" value="AMINOBENZOATE/ANTHRANILATE SYNTHASE"/>
    <property type="match status" value="1"/>
</dbReference>
<comment type="similarity">
    <text evidence="3 15">Belongs to the anthranilate synthase component I family.</text>
</comment>
<feature type="domain" description="Chorismate-utilising enzyme C-terminal" evidence="16">
    <location>
        <begin position="191"/>
        <end position="443"/>
    </location>
</feature>
<comment type="cofactor">
    <cofactor evidence="1 15">
        <name>Mg(2+)</name>
        <dbReference type="ChEBI" id="CHEBI:18420"/>
    </cofactor>
</comment>
<dbReference type="EMBL" id="CAWVOH010000001">
    <property type="protein sequence ID" value="CAK8053884.1"/>
    <property type="molecule type" value="Genomic_DNA"/>
</dbReference>
<evidence type="ECO:0000256" key="4">
    <source>
        <dbReference type="ARBA" id="ARBA00011575"/>
    </source>
</evidence>
<evidence type="ECO:0000313" key="18">
    <source>
        <dbReference type="EMBL" id="CAK8053884.1"/>
    </source>
</evidence>
<keyword evidence="18" id="KW-0032">Aminotransferase</keyword>